<keyword evidence="12 23" id="KW-0418">Kinase</keyword>
<dbReference type="FunFam" id="1.10.510.10:FF:000307">
    <property type="entry name" value="Serine/threonine-protein kinase RIO2"/>
    <property type="match status" value="1"/>
</dbReference>
<dbReference type="GO" id="GO:0030688">
    <property type="term" value="C:preribosome, small subunit precursor"/>
    <property type="evidence" value="ECO:0007669"/>
    <property type="project" value="TreeGrafter"/>
</dbReference>
<dbReference type="Gene3D" id="1.10.510.10">
    <property type="entry name" value="Transferase(Phosphotransferase) domain 1"/>
    <property type="match status" value="1"/>
</dbReference>
<gene>
    <name evidence="23" type="ORF">EAG_03997</name>
</gene>
<evidence type="ECO:0000256" key="13">
    <source>
        <dbReference type="ARBA" id="ARBA00022840"/>
    </source>
</evidence>
<name>E2A459_CAMFO</name>
<evidence type="ECO:0000256" key="20">
    <source>
        <dbReference type="ARBA" id="ARBA00076005"/>
    </source>
</evidence>
<sequence length="507" mass="58240">MGKLDVKLLRYLTSEDFRVLTAIEICSKNHELIPGILAAKVANLRYGGVQKLLKELCKHKLLSYERGMRYDGYRLTNAGYDYLALKVLTQRGIISSFGNQIGVGKESNIYIVADEERTSLCLKLHRLGRTCFRNIKGKRDYHQHRHFASWLYLSRISAAREFAYMKVLLDRGFPVPKPIDFNRHCVVMELVEGGPLCNVHEVNNVEALYDELMDLIVRLANHGVIHGDFNEFNIMIKDDGKPIIIDFPQMISTEHENAEEYFQRDVNCVRDFFKRRFGYVSELYPTFQDISREDCIDAEVNASGLMKQVQKDLLKELNITIDAENEEDNETEIYEDCINNVEGLEDQINNLQLKSEISEKKEKSTVFMCNAITKDNNEYFEEISTTICSEKQNNSGNKCKQNNENIENILIDKEHSNALYDLSSDVEDKVAYINDYDDIESIRSVSTAATIAPKVIKKKVKIALDNREKKSQSKRKIVKGEASAVTRIRRENRATVKESLTGIWGLE</sequence>
<evidence type="ECO:0000313" key="23">
    <source>
        <dbReference type="EMBL" id="EFN71778.1"/>
    </source>
</evidence>
<dbReference type="FunCoup" id="E2A459">
    <property type="interactions" value="2440"/>
</dbReference>
<protein>
    <recommendedName>
        <fullName evidence="18">Serine/threonine-protein kinase RIO2</fullName>
        <ecNumber evidence="4">2.7.11.1</ecNumber>
    </recommendedName>
    <alternativeName>
        <fullName evidence="20">RIO kinase 2</fullName>
    </alternativeName>
    <alternativeName>
        <fullName evidence="19">Serine/threonine-protein kinase rio2</fullName>
    </alternativeName>
</protein>
<keyword evidence="6" id="KW-0690">Ribosome biogenesis</keyword>
<evidence type="ECO:0000256" key="17">
    <source>
        <dbReference type="ARBA" id="ARBA00064676"/>
    </source>
</evidence>
<evidence type="ECO:0000256" key="1">
    <source>
        <dbReference type="ARBA" id="ARBA00001946"/>
    </source>
</evidence>
<keyword evidence="24" id="KW-1185">Reference proteome</keyword>
<dbReference type="KEGG" id="cfo:105248293"/>
<evidence type="ECO:0000313" key="24">
    <source>
        <dbReference type="Proteomes" id="UP000000311"/>
    </source>
</evidence>
<dbReference type="GO" id="GO:0004674">
    <property type="term" value="F:protein serine/threonine kinase activity"/>
    <property type="evidence" value="ECO:0007669"/>
    <property type="project" value="UniProtKB-KW"/>
</dbReference>
<evidence type="ECO:0000256" key="21">
    <source>
        <dbReference type="SAM" id="Coils"/>
    </source>
</evidence>
<dbReference type="SMART" id="SM00090">
    <property type="entry name" value="RIO"/>
    <property type="match status" value="1"/>
</dbReference>
<keyword evidence="10" id="KW-0479">Metal-binding</keyword>
<dbReference type="EMBL" id="GL436576">
    <property type="protein sequence ID" value="EFN71778.1"/>
    <property type="molecule type" value="Genomic_DNA"/>
</dbReference>
<accession>E2A459</accession>
<dbReference type="CDD" id="cd05144">
    <property type="entry name" value="RIO2_C"/>
    <property type="match status" value="1"/>
</dbReference>
<comment type="subunit">
    <text evidence="17">Associated with late 40S pre-ribosomal particles. Interacts with PLK1 (via its N-terminus).</text>
</comment>
<dbReference type="FunFam" id="3.30.200.20:FF:000052">
    <property type="entry name" value="Serine/threonine-protein kinase RIO2"/>
    <property type="match status" value="1"/>
</dbReference>
<dbReference type="GO" id="GO:0030490">
    <property type="term" value="P:maturation of SSU-rRNA"/>
    <property type="evidence" value="ECO:0007669"/>
    <property type="project" value="TreeGrafter"/>
</dbReference>
<dbReference type="STRING" id="104421.E2A459"/>
<dbReference type="InterPro" id="IPR015285">
    <property type="entry name" value="RIO2_wHTH_N"/>
</dbReference>
<feature type="domain" description="RIO kinase" evidence="22">
    <location>
        <begin position="66"/>
        <end position="292"/>
    </location>
</feature>
<dbReference type="Proteomes" id="UP000000311">
    <property type="component" value="Unassembled WGS sequence"/>
</dbReference>
<keyword evidence="8" id="KW-0597">Phosphoprotein</keyword>
<organism evidence="24">
    <name type="scientific">Camponotus floridanus</name>
    <name type="common">Florida carpenter ant</name>
    <dbReference type="NCBI Taxonomy" id="104421"/>
    <lineage>
        <taxon>Eukaryota</taxon>
        <taxon>Metazoa</taxon>
        <taxon>Ecdysozoa</taxon>
        <taxon>Arthropoda</taxon>
        <taxon>Hexapoda</taxon>
        <taxon>Insecta</taxon>
        <taxon>Pterygota</taxon>
        <taxon>Neoptera</taxon>
        <taxon>Endopterygota</taxon>
        <taxon>Hymenoptera</taxon>
        <taxon>Apocrita</taxon>
        <taxon>Aculeata</taxon>
        <taxon>Formicoidea</taxon>
        <taxon>Formicidae</taxon>
        <taxon>Formicinae</taxon>
        <taxon>Camponotus</taxon>
    </lineage>
</organism>
<keyword evidence="21" id="KW-0175">Coiled coil</keyword>
<evidence type="ECO:0000256" key="12">
    <source>
        <dbReference type="ARBA" id="ARBA00022777"/>
    </source>
</evidence>
<dbReference type="Gene3D" id="1.10.10.10">
    <property type="entry name" value="Winged helix-like DNA-binding domain superfamily/Winged helix DNA-binding domain"/>
    <property type="match status" value="1"/>
</dbReference>
<evidence type="ECO:0000256" key="8">
    <source>
        <dbReference type="ARBA" id="ARBA00022553"/>
    </source>
</evidence>
<keyword evidence="14" id="KW-0460">Magnesium</keyword>
<dbReference type="Pfam" id="PF09202">
    <property type="entry name" value="Rio2_N"/>
    <property type="match status" value="1"/>
</dbReference>
<proteinExistence type="inferred from homology"/>
<comment type="cofactor">
    <cofactor evidence="1">
        <name>Mg(2+)</name>
        <dbReference type="ChEBI" id="CHEBI:18420"/>
    </cofactor>
</comment>
<comment type="similarity">
    <text evidence="3">Belongs to the protein kinase superfamily. RIO-type Ser/Thr kinase family.</text>
</comment>
<dbReference type="GO" id="GO:0005524">
    <property type="term" value="F:ATP binding"/>
    <property type="evidence" value="ECO:0007669"/>
    <property type="project" value="UniProtKB-KW"/>
</dbReference>
<evidence type="ECO:0000256" key="19">
    <source>
        <dbReference type="ARBA" id="ARBA00068837"/>
    </source>
</evidence>
<dbReference type="PROSITE" id="PS01245">
    <property type="entry name" value="RIO1"/>
    <property type="match status" value="1"/>
</dbReference>
<dbReference type="Gene3D" id="3.30.200.20">
    <property type="entry name" value="Phosphorylase Kinase, domain 1"/>
    <property type="match status" value="1"/>
</dbReference>
<comment type="subcellular location">
    <subcellularLocation>
        <location evidence="2">Cytoplasm</location>
    </subcellularLocation>
</comment>
<keyword evidence="7" id="KW-0723">Serine/threonine-protein kinase</keyword>
<dbReference type="InterPro" id="IPR000687">
    <property type="entry name" value="RIO_kinase"/>
</dbReference>
<evidence type="ECO:0000256" key="15">
    <source>
        <dbReference type="ARBA" id="ARBA00047899"/>
    </source>
</evidence>
<evidence type="ECO:0000256" key="2">
    <source>
        <dbReference type="ARBA" id="ARBA00004496"/>
    </source>
</evidence>
<evidence type="ECO:0000256" key="18">
    <source>
        <dbReference type="ARBA" id="ARBA00068353"/>
    </source>
</evidence>
<dbReference type="InterPro" id="IPR011009">
    <property type="entry name" value="Kinase-like_dom_sf"/>
</dbReference>
<evidence type="ECO:0000256" key="9">
    <source>
        <dbReference type="ARBA" id="ARBA00022679"/>
    </source>
</evidence>
<dbReference type="OMA" id="MIHHENT"/>
<reference evidence="23 24" key="1">
    <citation type="journal article" date="2010" name="Science">
        <title>Genomic comparison of the ants Camponotus floridanus and Harpegnathos saltator.</title>
        <authorList>
            <person name="Bonasio R."/>
            <person name="Zhang G."/>
            <person name="Ye C."/>
            <person name="Mutti N.S."/>
            <person name="Fang X."/>
            <person name="Qin N."/>
            <person name="Donahue G."/>
            <person name="Yang P."/>
            <person name="Li Q."/>
            <person name="Li C."/>
            <person name="Zhang P."/>
            <person name="Huang Z."/>
            <person name="Berger S.L."/>
            <person name="Reinberg D."/>
            <person name="Wang J."/>
            <person name="Liebig J."/>
        </authorList>
    </citation>
    <scope>NUCLEOTIDE SEQUENCE [LARGE SCALE GENOMIC DNA]</scope>
    <source>
        <strain evidence="24">C129</strain>
    </source>
</reference>
<keyword evidence="5" id="KW-0963">Cytoplasm</keyword>
<dbReference type="FunFam" id="1.10.10.10:FF:000053">
    <property type="entry name" value="Serine/threonine-protein kinase RIO2"/>
    <property type="match status" value="1"/>
</dbReference>
<evidence type="ECO:0000259" key="22">
    <source>
        <dbReference type="SMART" id="SM00090"/>
    </source>
</evidence>
<dbReference type="OrthoDB" id="10258631at2759"/>
<comment type="catalytic activity">
    <reaction evidence="16">
        <text>L-seryl-[protein] + ATP = O-phospho-L-seryl-[protein] + ADP + H(+)</text>
        <dbReference type="Rhea" id="RHEA:17989"/>
        <dbReference type="Rhea" id="RHEA-COMP:9863"/>
        <dbReference type="Rhea" id="RHEA-COMP:11604"/>
        <dbReference type="ChEBI" id="CHEBI:15378"/>
        <dbReference type="ChEBI" id="CHEBI:29999"/>
        <dbReference type="ChEBI" id="CHEBI:30616"/>
        <dbReference type="ChEBI" id="CHEBI:83421"/>
        <dbReference type="ChEBI" id="CHEBI:456216"/>
        <dbReference type="EC" id="2.7.11.1"/>
    </reaction>
</comment>
<comment type="catalytic activity">
    <reaction evidence="15">
        <text>L-threonyl-[protein] + ATP = O-phospho-L-threonyl-[protein] + ADP + H(+)</text>
        <dbReference type="Rhea" id="RHEA:46608"/>
        <dbReference type="Rhea" id="RHEA-COMP:11060"/>
        <dbReference type="Rhea" id="RHEA-COMP:11605"/>
        <dbReference type="ChEBI" id="CHEBI:15378"/>
        <dbReference type="ChEBI" id="CHEBI:30013"/>
        <dbReference type="ChEBI" id="CHEBI:30616"/>
        <dbReference type="ChEBI" id="CHEBI:61977"/>
        <dbReference type="ChEBI" id="CHEBI:456216"/>
        <dbReference type="EC" id="2.7.11.1"/>
    </reaction>
</comment>
<dbReference type="InterPro" id="IPR036388">
    <property type="entry name" value="WH-like_DNA-bd_sf"/>
</dbReference>
<evidence type="ECO:0000256" key="10">
    <source>
        <dbReference type="ARBA" id="ARBA00022723"/>
    </source>
</evidence>
<evidence type="ECO:0000256" key="6">
    <source>
        <dbReference type="ARBA" id="ARBA00022517"/>
    </source>
</evidence>
<evidence type="ECO:0000256" key="4">
    <source>
        <dbReference type="ARBA" id="ARBA00012513"/>
    </source>
</evidence>
<dbReference type="GO" id="GO:0046872">
    <property type="term" value="F:metal ion binding"/>
    <property type="evidence" value="ECO:0007669"/>
    <property type="project" value="UniProtKB-KW"/>
</dbReference>
<dbReference type="GO" id="GO:0005829">
    <property type="term" value="C:cytosol"/>
    <property type="evidence" value="ECO:0007669"/>
    <property type="project" value="TreeGrafter"/>
</dbReference>
<dbReference type="PANTHER" id="PTHR45852:SF1">
    <property type="entry name" value="SERINE_THREONINE-PROTEIN KINASE RIO2"/>
    <property type="match status" value="1"/>
</dbReference>
<evidence type="ECO:0000256" key="5">
    <source>
        <dbReference type="ARBA" id="ARBA00022490"/>
    </source>
</evidence>
<keyword evidence="9" id="KW-0808">Transferase</keyword>
<feature type="coiled-coil region" evidence="21">
    <location>
        <begin position="307"/>
        <end position="361"/>
    </location>
</feature>
<dbReference type="SUPFAM" id="SSF56112">
    <property type="entry name" value="Protein kinase-like (PK-like)"/>
    <property type="match status" value="1"/>
</dbReference>
<evidence type="ECO:0000256" key="3">
    <source>
        <dbReference type="ARBA" id="ARBA00009196"/>
    </source>
</evidence>
<dbReference type="Pfam" id="PF01163">
    <property type="entry name" value="RIO1"/>
    <property type="match status" value="1"/>
</dbReference>
<keyword evidence="11" id="KW-0547">Nucleotide-binding</keyword>
<evidence type="ECO:0000256" key="11">
    <source>
        <dbReference type="ARBA" id="ARBA00022741"/>
    </source>
</evidence>
<dbReference type="GO" id="GO:0005634">
    <property type="term" value="C:nucleus"/>
    <property type="evidence" value="ECO:0007669"/>
    <property type="project" value="TreeGrafter"/>
</dbReference>
<evidence type="ECO:0000256" key="16">
    <source>
        <dbReference type="ARBA" id="ARBA00048679"/>
    </source>
</evidence>
<dbReference type="InterPro" id="IPR030484">
    <property type="entry name" value="Rio2"/>
</dbReference>
<dbReference type="PANTHER" id="PTHR45852">
    <property type="entry name" value="SER/THR-PROTEIN KINASE RIO2"/>
    <property type="match status" value="1"/>
</dbReference>
<dbReference type="AlphaFoldDB" id="E2A459"/>
<dbReference type="SUPFAM" id="SSF46785">
    <property type="entry name" value="Winged helix' DNA-binding domain"/>
    <property type="match status" value="1"/>
</dbReference>
<dbReference type="EC" id="2.7.11.1" evidence="4"/>
<evidence type="ECO:0000256" key="7">
    <source>
        <dbReference type="ARBA" id="ARBA00022527"/>
    </source>
</evidence>
<keyword evidence="13" id="KW-0067">ATP-binding</keyword>
<dbReference type="InterPro" id="IPR018935">
    <property type="entry name" value="RIO_kinase_CS"/>
</dbReference>
<dbReference type="InterPro" id="IPR036390">
    <property type="entry name" value="WH_DNA-bd_sf"/>
</dbReference>
<dbReference type="InParanoid" id="E2A459"/>
<evidence type="ECO:0000256" key="14">
    <source>
        <dbReference type="ARBA" id="ARBA00022842"/>
    </source>
</evidence>
<dbReference type="InterPro" id="IPR018934">
    <property type="entry name" value="RIO_dom"/>
</dbReference>